<dbReference type="Proteomes" id="UP000179057">
    <property type="component" value="Unassembled WGS sequence"/>
</dbReference>
<sequence length="69" mass="7376">MTNNGMRGVMYLSVIPAEGGIQSTHAKYWIPVFTGMTTRLACHPECNAAKRSEIEGSAVTSRFLGSSVG</sequence>
<protein>
    <submittedName>
        <fullName evidence="1">Uncharacterized protein</fullName>
    </submittedName>
</protein>
<dbReference type="EMBL" id="MGIV01000023">
    <property type="protein sequence ID" value="OGM93631.1"/>
    <property type="molecule type" value="Genomic_DNA"/>
</dbReference>
<comment type="caution">
    <text evidence="1">The sequence shown here is derived from an EMBL/GenBank/DDBJ whole genome shotgun (WGS) entry which is preliminary data.</text>
</comment>
<proteinExistence type="predicted"/>
<reference evidence="1 2" key="1">
    <citation type="journal article" date="2016" name="Nat. Commun.">
        <title>Thousands of microbial genomes shed light on interconnected biogeochemical processes in an aquifer system.</title>
        <authorList>
            <person name="Anantharaman K."/>
            <person name="Brown C.T."/>
            <person name="Hug L.A."/>
            <person name="Sharon I."/>
            <person name="Castelle C.J."/>
            <person name="Probst A.J."/>
            <person name="Thomas B.C."/>
            <person name="Singh A."/>
            <person name="Wilkins M.J."/>
            <person name="Karaoz U."/>
            <person name="Brodie E.L."/>
            <person name="Williams K.H."/>
            <person name="Hubbard S.S."/>
            <person name="Banfield J.F."/>
        </authorList>
    </citation>
    <scope>NUCLEOTIDE SEQUENCE [LARGE SCALE GENOMIC DNA]</scope>
</reference>
<organism evidence="1 2">
    <name type="scientific">Candidatus Wolfebacteria bacterium RIFOXYD1_FULL_48_65</name>
    <dbReference type="NCBI Taxonomy" id="1802561"/>
    <lineage>
        <taxon>Bacteria</taxon>
        <taxon>Candidatus Wolfeibacteriota</taxon>
    </lineage>
</organism>
<dbReference type="AlphaFoldDB" id="A0A1F8DYJ5"/>
<name>A0A1F8DYJ5_9BACT</name>
<accession>A0A1F8DYJ5</accession>
<evidence type="ECO:0000313" key="1">
    <source>
        <dbReference type="EMBL" id="OGM93631.1"/>
    </source>
</evidence>
<evidence type="ECO:0000313" key="2">
    <source>
        <dbReference type="Proteomes" id="UP000179057"/>
    </source>
</evidence>
<gene>
    <name evidence="1" type="ORF">A2610_00050</name>
</gene>